<dbReference type="Proteomes" id="UP000826651">
    <property type="component" value="Unassembled WGS sequence"/>
</dbReference>
<name>A0ABS7S7J6_9MICO</name>
<sequence>MLYDIRVRGSIRADVVAGLGDVTAVESGADTILRCRVPDVAALAGLLRALAQAGLLIRELRKVDPGS</sequence>
<dbReference type="RefSeq" id="WP_223404224.1">
    <property type="nucleotide sequence ID" value="NZ_JAGSHT010000007.1"/>
</dbReference>
<reference evidence="1 2" key="1">
    <citation type="submission" date="2021-04" db="EMBL/GenBank/DDBJ databases">
        <title>Ruania sp. nov., isolated from sandy soil of mangrove forest.</title>
        <authorList>
            <person name="Ge X."/>
            <person name="Huang R."/>
            <person name="Liu W."/>
        </authorList>
    </citation>
    <scope>NUCLEOTIDE SEQUENCE [LARGE SCALE GENOMIC DNA]</scope>
    <source>
        <strain evidence="1 2">N2-46</strain>
    </source>
</reference>
<dbReference type="EMBL" id="JAGSHT010000007">
    <property type="protein sequence ID" value="MBZ2195868.1"/>
    <property type="molecule type" value="Genomic_DNA"/>
</dbReference>
<comment type="caution">
    <text evidence="1">The sequence shown here is derived from an EMBL/GenBank/DDBJ whole genome shotgun (WGS) entry which is preliminary data.</text>
</comment>
<proteinExistence type="predicted"/>
<gene>
    <name evidence="1" type="ORF">KCQ71_06875</name>
</gene>
<accession>A0ABS7S7J6</accession>
<organism evidence="1 2">
    <name type="scientific">Occultella gossypii</name>
    <dbReference type="NCBI Taxonomy" id="2800820"/>
    <lineage>
        <taxon>Bacteria</taxon>
        <taxon>Bacillati</taxon>
        <taxon>Actinomycetota</taxon>
        <taxon>Actinomycetes</taxon>
        <taxon>Micrococcales</taxon>
        <taxon>Ruaniaceae</taxon>
        <taxon>Occultella</taxon>
    </lineage>
</organism>
<keyword evidence="2" id="KW-1185">Reference proteome</keyword>
<evidence type="ECO:0000313" key="1">
    <source>
        <dbReference type="EMBL" id="MBZ2195868.1"/>
    </source>
</evidence>
<evidence type="ECO:0000313" key="2">
    <source>
        <dbReference type="Proteomes" id="UP000826651"/>
    </source>
</evidence>
<protein>
    <submittedName>
        <fullName evidence="1">Uncharacterized protein</fullName>
    </submittedName>
</protein>